<evidence type="ECO:0000313" key="3">
    <source>
        <dbReference type="Proteomes" id="UP000050794"/>
    </source>
</evidence>
<accession>A0A183UVS6</accession>
<keyword evidence="1" id="KW-1133">Transmembrane helix</keyword>
<dbReference type="AlphaFoldDB" id="A0A183UVS6"/>
<sequence>MFLSEVTDFRDFDVGNVTELLTVAYVTWDRAVEKKQNVTLERLFLEAVLMKWYYLERPKRVLLLRCFYAAAAFAYPIYVLLNLDRFKPSRQEVLGARQIQHGVLPSRRKES</sequence>
<reference evidence="4" key="1">
    <citation type="submission" date="2016-06" db="UniProtKB">
        <authorList>
            <consortium name="WormBaseParasite"/>
        </authorList>
    </citation>
    <scope>IDENTIFICATION</scope>
</reference>
<dbReference type="Proteomes" id="UP000050794">
    <property type="component" value="Unassembled WGS sequence"/>
</dbReference>
<keyword evidence="1" id="KW-0812">Transmembrane</keyword>
<evidence type="ECO:0000313" key="4">
    <source>
        <dbReference type="WBParaSite" id="TCNE_0001259601-mRNA-1"/>
    </source>
</evidence>
<name>A0A183UVS6_TOXCA</name>
<proteinExistence type="predicted"/>
<protein>
    <submittedName>
        <fullName evidence="4">Bestrophin homolog</fullName>
    </submittedName>
</protein>
<dbReference type="WBParaSite" id="TCNE_0001259601-mRNA-1">
    <property type="protein sequence ID" value="TCNE_0001259601-mRNA-1"/>
    <property type="gene ID" value="TCNE_0001259601"/>
</dbReference>
<keyword evidence="3" id="KW-1185">Reference proteome</keyword>
<reference evidence="2 3" key="2">
    <citation type="submission" date="2018-11" db="EMBL/GenBank/DDBJ databases">
        <authorList>
            <consortium name="Pathogen Informatics"/>
        </authorList>
    </citation>
    <scope>NUCLEOTIDE SEQUENCE [LARGE SCALE GENOMIC DNA]</scope>
</reference>
<organism evidence="3 4">
    <name type="scientific">Toxocara canis</name>
    <name type="common">Canine roundworm</name>
    <dbReference type="NCBI Taxonomy" id="6265"/>
    <lineage>
        <taxon>Eukaryota</taxon>
        <taxon>Metazoa</taxon>
        <taxon>Ecdysozoa</taxon>
        <taxon>Nematoda</taxon>
        <taxon>Chromadorea</taxon>
        <taxon>Rhabditida</taxon>
        <taxon>Spirurina</taxon>
        <taxon>Ascaridomorpha</taxon>
        <taxon>Ascaridoidea</taxon>
        <taxon>Toxocaridae</taxon>
        <taxon>Toxocara</taxon>
    </lineage>
</organism>
<feature type="transmembrane region" description="Helical" evidence="1">
    <location>
        <begin position="62"/>
        <end position="81"/>
    </location>
</feature>
<gene>
    <name evidence="2" type="ORF">TCNE_LOCUS12596</name>
</gene>
<evidence type="ECO:0000256" key="1">
    <source>
        <dbReference type="SAM" id="Phobius"/>
    </source>
</evidence>
<dbReference type="EMBL" id="UYWY01021341">
    <property type="protein sequence ID" value="VDM43917.1"/>
    <property type="molecule type" value="Genomic_DNA"/>
</dbReference>
<keyword evidence="1" id="KW-0472">Membrane</keyword>
<evidence type="ECO:0000313" key="2">
    <source>
        <dbReference type="EMBL" id="VDM43917.1"/>
    </source>
</evidence>